<dbReference type="GO" id="GO:0016810">
    <property type="term" value="F:hydrolase activity, acting on carbon-nitrogen (but not peptide) bonds"/>
    <property type="evidence" value="ECO:0007669"/>
    <property type="project" value="InterPro"/>
</dbReference>
<gene>
    <name evidence="2" type="ORF">AMJ52_09340</name>
</gene>
<dbReference type="InterPro" id="IPR011330">
    <property type="entry name" value="Glyco_hydro/deAcase_b/a-brl"/>
</dbReference>
<sequence length="301" mass="34330">MLSERKEIRRKGLRFSLRRIIIVSTRYGLSSRKFLIGLQRMVTLLKQHNVVGTFPVTALIVKRHPELLSILEGMEVAVHGYKHTDVSKMSREYQETMLREALDIFSSLGLKPTGHRAPYLRLNETTLDVVSQMGLLYDSSVPSMWRDEGESNESKYLKNAFLSYGLYKSGNQLPVIRGRLVILPVAIPDDEILIDRLRINEKQLTTTVIGMGKSALSSGGHLVLQLHPERFHLFHEALETVLNFAQEHDAWIAPLKDVALWWRDRQDTEPRWPDNAPFAISISGDIDAVTLTDFGLRIFGR</sequence>
<dbReference type="AlphaFoldDB" id="A0A0S7Y8C1"/>
<dbReference type="EMBL" id="LJNI01000153">
    <property type="protein sequence ID" value="KPJ70868.1"/>
    <property type="molecule type" value="Genomic_DNA"/>
</dbReference>
<dbReference type="Gene3D" id="3.20.20.370">
    <property type="entry name" value="Glycoside hydrolase/deacetylase"/>
    <property type="match status" value="1"/>
</dbReference>
<dbReference type="GO" id="GO:0005975">
    <property type="term" value="P:carbohydrate metabolic process"/>
    <property type="evidence" value="ECO:0007669"/>
    <property type="project" value="InterPro"/>
</dbReference>
<dbReference type="PANTHER" id="PTHR47561">
    <property type="entry name" value="POLYSACCHARIDE DEACETYLASE FAMILY PROTEIN (AFU_ORTHOLOGUE AFUA_6G05030)"/>
    <property type="match status" value="1"/>
</dbReference>
<evidence type="ECO:0000313" key="2">
    <source>
        <dbReference type="EMBL" id="KPJ70868.1"/>
    </source>
</evidence>
<dbReference type="Pfam" id="PF01522">
    <property type="entry name" value="Polysacc_deac_1"/>
    <property type="match status" value="1"/>
</dbReference>
<organism evidence="2 3">
    <name type="scientific">candidate division TA06 bacterium DG_78</name>
    <dbReference type="NCBI Taxonomy" id="1703772"/>
    <lineage>
        <taxon>Bacteria</taxon>
        <taxon>Bacteria division TA06</taxon>
    </lineage>
</organism>
<name>A0A0S7Y8C1_UNCT6</name>
<dbReference type="PANTHER" id="PTHR47561:SF1">
    <property type="entry name" value="POLYSACCHARIDE DEACETYLASE FAMILY PROTEIN (AFU_ORTHOLOGUE AFUA_6G05030)"/>
    <property type="match status" value="1"/>
</dbReference>
<accession>A0A0S7Y8C1</accession>
<evidence type="ECO:0000313" key="3">
    <source>
        <dbReference type="Proteomes" id="UP000051012"/>
    </source>
</evidence>
<reference evidence="2 3" key="1">
    <citation type="journal article" date="2015" name="Microbiome">
        <title>Genomic resolution of linkages in carbon, nitrogen, and sulfur cycling among widespread estuary sediment bacteria.</title>
        <authorList>
            <person name="Baker B.J."/>
            <person name="Lazar C.S."/>
            <person name="Teske A.P."/>
            <person name="Dick G.J."/>
        </authorList>
    </citation>
    <scope>NUCLEOTIDE SEQUENCE [LARGE SCALE GENOMIC DNA]</scope>
    <source>
        <strain evidence="2">DG_78</strain>
    </source>
</reference>
<dbReference type="InterPro" id="IPR002509">
    <property type="entry name" value="NODB_dom"/>
</dbReference>
<feature type="domain" description="NodB homology" evidence="1">
    <location>
        <begin position="39"/>
        <end position="135"/>
    </location>
</feature>
<comment type="caution">
    <text evidence="2">The sequence shown here is derived from an EMBL/GenBank/DDBJ whole genome shotgun (WGS) entry which is preliminary data.</text>
</comment>
<dbReference type="Proteomes" id="UP000051012">
    <property type="component" value="Unassembled WGS sequence"/>
</dbReference>
<protein>
    <recommendedName>
        <fullName evidence="1">NodB homology domain-containing protein</fullName>
    </recommendedName>
</protein>
<dbReference type="SUPFAM" id="SSF88713">
    <property type="entry name" value="Glycoside hydrolase/deacetylase"/>
    <property type="match status" value="1"/>
</dbReference>
<proteinExistence type="predicted"/>
<evidence type="ECO:0000259" key="1">
    <source>
        <dbReference type="Pfam" id="PF01522"/>
    </source>
</evidence>